<dbReference type="RefSeq" id="WP_158398327.1">
    <property type="nucleotide sequence ID" value="NZ_CABHMY010000089.1"/>
</dbReference>
<gene>
    <name evidence="2" type="ORF">FPPS064S07_00081</name>
</gene>
<dbReference type="Proteomes" id="UP000406184">
    <property type="component" value="Unassembled WGS sequence"/>
</dbReference>
<evidence type="ECO:0000313" key="3">
    <source>
        <dbReference type="Proteomes" id="UP000406184"/>
    </source>
</evidence>
<dbReference type="EMBL" id="CABHMY010000089">
    <property type="protein sequence ID" value="VUX00140.1"/>
    <property type="molecule type" value="Genomic_DNA"/>
</dbReference>
<organism evidence="2 3">
    <name type="scientific">Faecalibacterium prausnitzii</name>
    <dbReference type="NCBI Taxonomy" id="853"/>
    <lineage>
        <taxon>Bacteria</taxon>
        <taxon>Bacillati</taxon>
        <taxon>Bacillota</taxon>
        <taxon>Clostridia</taxon>
        <taxon>Eubacteriales</taxon>
        <taxon>Oscillospiraceae</taxon>
        <taxon>Faecalibacterium</taxon>
    </lineage>
</organism>
<dbReference type="InterPro" id="IPR036779">
    <property type="entry name" value="LysM_dom_sf"/>
</dbReference>
<reference evidence="2 3" key="1">
    <citation type="submission" date="2019-07" db="EMBL/GenBank/DDBJ databases">
        <authorList>
            <person name="Hibberd C M."/>
            <person name="Gehrig L. J."/>
            <person name="Chang H.-W."/>
            <person name="Venkatesh S."/>
        </authorList>
    </citation>
    <scope>NUCLEOTIDE SEQUENCE [LARGE SCALE GENOMIC DNA]</scope>
    <source>
        <strain evidence="2">Faecalibacterium_prausnitzii_JG_BgPS064</strain>
    </source>
</reference>
<dbReference type="CDD" id="cd00118">
    <property type="entry name" value="LysM"/>
    <property type="match status" value="1"/>
</dbReference>
<dbReference type="Gene3D" id="3.10.350.10">
    <property type="entry name" value="LysM domain"/>
    <property type="match status" value="1"/>
</dbReference>
<dbReference type="Pfam" id="PF01476">
    <property type="entry name" value="LysM"/>
    <property type="match status" value="1"/>
</dbReference>
<evidence type="ECO:0000313" key="2">
    <source>
        <dbReference type="EMBL" id="VUX00140.1"/>
    </source>
</evidence>
<keyword evidence="3" id="KW-1185">Reference proteome</keyword>
<sequence>MFERNERLNNYGTYGVWRELHKANKGAALVLPETLGKVGLIATPATADGDTLGAIAKATYGDAMKYKTIFERNADCLVNAKTIYEGQVIVLPAK</sequence>
<feature type="domain" description="LysM" evidence="1">
    <location>
        <begin position="49"/>
        <end position="92"/>
    </location>
</feature>
<accession>A0A564SYG6</accession>
<dbReference type="InterPro" id="IPR018392">
    <property type="entry name" value="LysM"/>
</dbReference>
<name>A0A564SYG6_9FIRM</name>
<protein>
    <recommendedName>
        <fullName evidence="1">LysM domain-containing protein</fullName>
    </recommendedName>
</protein>
<evidence type="ECO:0000259" key="1">
    <source>
        <dbReference type="Pfam" id="PF01476"/>
    </source>
</evidence>
<proteinExistence type="predicted"/>
<dbReference type="AlphaFoldDB" id="A0A564SYG6"/>